<dbReference type="EC" id="3.1.6.-" evidence="6"/>
<keyword evidence="2" id="KW-0479">Metal-binding</keyword>
<comment type="caution">
    <text evidence="6">The sequence shown here is derived from an EMBL/GenBank/DDBJ whole genome shotgun (WGS) entry which is preliminary data.</text>
</comment>
<organism evidence="6 7">
    <name type="scientific">Sphaerimonospora cavernae</name>
    <dbReference type="NCBI Taxonomy" id="1740611"/>
    <lineage>
        <taxon>Bacteria</taxon>
        <taxon>Bacillati</taxon>
        <taxon>Actinomycetota</taxon>
        <taxon>Actinomycetes</taxon>
        <taxon>Streptosporangiales</taxon>
        <taxon>Streptosporangiaceae</taxon>
        <taxon>Sphaerimonospora</taxon>
    </lineage>
</organism>
<keyword evidence="7" id="KW-1185">Reference proteome</keyword>
<proteinExistence type="inferred from homology"/>
<dbReference type="InterPro" id="IPR024607">
    <property type="entry name" value="Sulfatase_CS"/>
</dbReference>
<evidence type="ECO:0000256" key="4">
    <source>
        <dbReference type="ARBA" id="ARBA00022837"/>
    </source>
</evidence>
<name>A0ABV6U3W9_9ACTN</name>
<comment type="similarity">
    <text evidence="1">Belongs to the sulfatase family.</text>
</comment>
<gene>
    <name evidence="6" type="ORF">ACFHYQ_12700</name>
</gene>
<dbReference type="InterPro" id="IPR050738">
    <property type="entry name" value="Sulfatase"/>
</dbReference>
<sequence length="737" mass="80962">MPHRSPEPDSPDLSMPHAPEGAPNVVLVLLDDVGFGASAPFGGPVETPAIEELAREGLRYNRFHTTAICSPTRASLLTGRDAHVAGVGTVMNSANKYPGYQGILRDSTATIATVLRKNGYSTACFGKWHLAPPWETSQVGPFDRWPTGRGFDTFYGFLGGETHQYEPTLYQGTTPVARPDGDDYHLTEDLVDRSIEWIRMQNSLAPDRPFLLYLAPGATHAPLHVPSVWSEKYRGRFAQGWDTVRQEILDRQKALGVVPEDTELTPRPDELPAWDTLSDDEKRVAERLMEVYAGFLEHTDVQISRLIAALKESGQFDNTLFVYVVGDNGSSAEAGMKGSINYFGALQGMQEPIEVQIERLDEIGGKQSYPQYPAGWAWAMTAPFQWVKQVASHFGGTRNPMVVSWPAGIRDTGGLRSQFSHVNDIVPTILDVAGIEPPAVVDGVEQAPMDGTSLVYSFADADAPERHTTQYFEVFGHRSIYHDGWIASAFHRAGMPWTVGLPPVDAPFEGDVWELYDTRRDFSQARDLAESEPERLAELQELFAKEAARVDIQPLRDARAHRTPMPNLATGRDRFTYYRGAVGTPETNAPPLRGRSWTMRAHIDVPDGGARGVLASMGGDNAGWALYLTQDGRPEFVYRAFEAGRVHLAGSAAVPTGRHVLEVDLAYDGGGPGRGAQITLRLDGAELGSDRTPRTPRGFFSIDETFDVGATSGSPVGNYPHVYPFEGGLDRVEFEVH</sequence>
<evidence type="ECO:0000256" key="1">
    <source>
        <dbReference type="ARBA" id="ARBA00008779"/>
    </source>
</evidence>
<accession>A0ABV6U3W9</accession>
<dbReference type="Gene3D" id="3.30.1120.10">
    <property type="match status" value="1"/>
</dbReference>
<dbReference type="PANTHER" id="PTHR42693">
    <property type="entry name" value="ARYLSULFATASE FAMILY MEMBER"/>
    <property type="match status" value="1"/>
</dbReference>
<keyword evidence="3 6" id="KW-0378">Hydrolase</keyword>
<evidence type="ECO:0000256" key="3">
    <source>
        <dbReference type="ARBA" id="ARBA00022801"/>
    </source>
</evidence>
<dbReference type="Gene3D" id="3.40.720.10">
    <property type="entry name" value="Alkaline Phosphatase, subunit A"/>
    <property type="match status" value="1"/>
</dbReference>
<dbReference type="PROSITE" id="PS00523">
    <property type="entry name" value="SULFATASE_1"/>
    <property type="match status" value="1"/>
</dbReference>
<evidence type="ECO:0000256" key="2">
    <source>
        <dbReference type="ARBA" id="ARBA00022723"/>
    </source>
</evidence>
<feature type="domain" description="Sulfatase N-terminal" evidence="5">
    <location>
        <begin position="23"/>
        <end position="435"/>
    </location>
</feature>
<dbReference type="Pfam" id="PF00884">
    <property type="entry name" value="Sulfatase"/>
    <property type="match status" value="1"/>
</dbReference>
<dbReference type="EMBL" id="JBHMQT010000024">
    <property type="protein sequence ID" value="MFC0863154.1"/>
    <property type="molecule type" value="Genomic_DNA"/>
</dbReference>
<protein>
    <submittedName>
        <fullName evidence="6">Arylsulfatase</fullName>
        <ecNumber evidence="6">3.1.6.-</ecNumber>
    </submittedName>
</protein>
<evidence type="ECO:0000313" key="6">
    <source>
        <dbReference type="EMBL" id="MFC0863154.1"/>
    </source>
</evidence>
<keyword evidence="4" id="KW-0106">Calcium</keyword>
<dbReference type="InterPro" id="IPR000917">
    <property type="entry name" value="Sulfatase_N"/>
</dbReference>
<dbReference type="CDD" id="cd16025">
    <property type="entry name" value="PAS_like"/>
    <property type="match status" value="1"/>
</dbReference>
<dbReference type="SUPFAM" id="SSF53649">
    <property type="entry name" value="Alkaline phosphatase-like"/>
    <property type="match status" value="1"/>
</dbReference>
<dbReference type="PANTHER" id="PTHR42693:SF43">
    <property type="entry name" value="BLL2667 PROTEIN"/>
    <property type="match status" value="1"/>
</dbReference>
<dbReference type="GO" id="GO:0016787">
    <property type="term" value="F:hydrolase activity"/>
    <property type="evidence" value="ECO:0007669"/>
    <property type="project" value="UniProtKB-KW"/>
</dbReference>
<dbReference type="Proteomes" id="UP001589870">
    <property type="component" value="Unassembled WGS sequence"/>
</dbReference>
<dbReference type="RefSeq" id="WP_394301320.1">
    <property type="nucleotide sequence ID" value="NZ_JBHMQT010000024.1"/>
</dbReference>
<dbReference type="InterPro" id="IPR017850">
    <property type="entry name" value="Alkaline_phosphatase_core_sf"/>
</dbReference>
<evidence type="ECO:0000259" key="5">
    <source>
        <dbReference type="Pfam" id="PF00884"/>
    </source>
</evidence>
<evidence type="ECO:0000313" key="7">
    <source>
        <dbReference type="Proteomes" id="UP001589870"/>
    </source>
</evidence>
<reference evidence="6 7" key="1">
    <citation type="submission" date="2024-09" db="EMBL/GenBank/DDBJ databases">
        <authorList>
            <person name="Sun Q."/>
            <person name="Mori K."/>
        </authorList>
    </citation>
    <scope>NUCLEOTIDE SEQUENCE [LARGE SCALE GENOMIC DNA]</scope>
    <source>
        <strain evidence="6 7">TBRC 1851</strain>
    </source>
</reference>